<name>A0A0L8I9G6_OCTBM</name>
<evidence type="ECO:0000313" key="1">
    <source>
        <dbReference type="EMBL" id="KOF98133.1"/>
    </source>
</evidence>
<gene>
    <name evidence="1" type="ORF">OCBIM_22027164mg</name>
</gene>
<protein>
    <submittedName>
        <fullName evidence="1">Uncharacterized protein</fullName>
    </submittedName>
</protein>
<accession>A0A0L8I9G6</accession>
<reference evidence="1" key="1">
    <citation type="submission" date="2015-07" db="EMBL/GenBank/DDBJ databases">
        <title>MeaNS - Measles Nucleotide Surveillance Program.</title>
        <authorList>
            <person name="Tran T."/>
            <person name="Druce J."/>
        </authorList>
    </citation>
    <scope>NUCLEOTIDE SEQUENCE</scope>
    <source>
        <strain evidence="1">UCB-OBI-ISO-001</strain>
        <tissue evidence="1">Gonad</tissue>
    </source>
</reference>
<organism evidence="1">
    <name type="scientific">Octopus bimaculoides</name>
    <name type="common">California two-spotted octopus</name>
    <dbReference type="NCBI Taxonomy" id="37653"/>
    <lineage>
        <taxon>Eukaryota</taxon>
        <taxon>Metazoa</taxon>
        <taxon>Spiralia</taxon>
        <taxon>Lophotrochozoa</taxon>
        <taxon>Mollusca</taxon>
        <taxon>Cephalopoda</taxon>
        <taxon>Coleoidea</taxon>
        <taxon>Octopodiformes</taxon>
        <taxon>Octopoda</taxon>
        <taxon>Incirrata</taxon>
        <taxon>Octopodidae</taxon>
        <taxon>Octopus</taxon>
    </lineage>
</organism>
<dbReference type="EMBL" id="KQ416211">
    <property type="protein sequence ID" value="KOF98133.1"/>
    <property type="molecule type" value="Genomic_DNA"/>
</dbReference>
<sequence length="65" mass="7551">MSHFGKLQSKLLGTPDDLYQNFICCLVTNKHESSSFMSLAKKKYYTSQISHSTHYLNQYEPESMI</sequence>
<dbReference type="AlphaFoldDB" id="A0A0L8I9G6"/>
<proteinExistence type="predicted"/>